<keyword evidence="2" id="KW-0812">Transmembrane</keyword>
<evidence type="ECO:0008006" key="5">
    <source>
        <dbReference type="Google" id="ProtNLM"/>
    </source>
</evidence>
<evidence type="ECO:0000313" key="4">
    <source>
        <dbReference type="Proteomes" id="UP000199318"/>
    </source>
</evidence>
<dbReference type="Gene3D" id="3.40.50.1110">
    <property type="entry name" value="SGNH hydrolase"/>
    <property type="match status" value="1"/>
</dbReference>
<dbReference type="RefSeq" id="WP_093075083.1">
    <property type="nucleotide sequence ID" value="NZ_FOGV01000041.1"/>
</dbReference>
<organism evidence="3 4">
    <name type="scientific">Salisediminibacterium halotolerans</name>
    <dbReference type="NCBI Taxonomy" id="517425"/>
    <lineage>
        <taxon>Bacteria</taxon>
        <taxon>Bacillati</taxon>
        <taxon>Bacillota</taxon>
        <taxon>Bacilli</taxon>
        <taxon>Bacillales</taxon>
        <taxon>Bacillaceae</taxon>
        <taxon>Salisediminibacterium</taxon>
    </lineage>
</organism>
<comment type="caution">
    <text evidence="3">The sequence shown here is derived from an EMBL/GenBank/DDBJ whole genome shotgun (WGS) entry which is preliminary data.</text>
</comment>
<keyword evidence="2" id="KW-1133">Transmembrane helix</keyword>
<dbReference type="OrthoDB" id="2451965at2"/>
<dbReference type="InterPro" id="IPR036514">
    <property type="entry name" value="SGNH_hydro_sf"/>
</dbReference>
<sequence length="286" mass="31659">MKRWMVITGVIVSVTVILLGRWYYAEKLNDIATEAQQQALDTYMEADEQETAANDANDSESNEDEDGEGNDPTDTDVSEADIDRAMNLPEDISEAFINSIEDGEEITITVVASESAESDEGEAWPEVLESYLAETYDNAAFSVTAETFGEQTTLEMVQENAYEGAVDEGTDLVIFEPLLWNDNGVVGQDQSLEHITTMIAEFEEYTEALALTPSQPAFQTVNYPAQIEALGDYAEESGIVYLDHWSAWPDLFDTELLDYVGEEDRLPTEEGHALWGEAVGQMLSGE</sequence>
<dbReference type="EMBL" id="FOGV01000041">
    <property type="protein sequence ID" value="SES35541.1"/>
    <property type="molecule type" value="Genomic_DNA"/>
</dbReference>
<name>A0A1H9WNZ7_9BACI</name>
<evidence type="ECO:0000256" key="1">
    <source>
        <dbReference type="SAM" id="MobiDB-lite"/>
    </source>
</evidence>
<evidence type="ECO:0000256" key="2">
    <source>
        <dbReference type="SAM" id="Phobius"/>
    </source>
</evidence>
<evidence type="ECO:0000313" key="3">
    <source>
        <dbReference type="EMBL" id="SES35541.1"/>
    </source>
</evidence>
<accession>A0A1H9WNZ7</accession>
<dbReference type="Proteomes" id="UP000199318">
    <property type="component" value="Unassembled WGS sequence"/>
</dbReference>
<dbReference type="STRING" id="1464123.SAMN05444126_1412"/>
<keyword evidence="2" id="KW-0472">Membrane</keyword>
<dbReference type="SUPFAM" id="SSF52266">
    <property type="entry name" value="SGNH hydrolase"/>
    <property type="match status" value="1"/>
</dbReference>
<keyword evidence="4" id="KW-1185">Reference proteome</keyword>
<gene>
    <name evidence="3" type="ORF">SAMN05444126_1412</name>
</gene>
<proteinExistence type="predicted"/>
<feature type="transmembrane region" description="Helical" evidence="2">
    <location>
        <begin position="6"/>
        <end position="24"/>
    </location>
</feature>
<protein>
    <recommendedName>
        <fullName evidence="5">SGNH/GDSL hydrolase family protein</fullName>
    </recommendedName>
</protein>
<reference evidence="4" key="1">
    <citation type="submission" date="2016-10" db="EMBL/GenBank/DDBJ databases">
        <authorList>
            <person name="de Groot N.N."/>
        </authorList>
    </citation>
    <scope>NUCLEOTIDE SEQUENCE [LARGE SCALE GENOMIC DNA]</scope>
    <source>
        <strain evidence="4">10nlg</strain>
    </source>
</reference>
<dbReference type="AlphaFoldDB" id="A0A1H9WNZ7"/>
<feature type="region of interest" description="Disordered" evidence="1">
    <location>
        <begin position="49"/>
        <end position="78"/>
    </location>
</feature>
<feature type="compositionally biased region" description="Acidic residues" evidence="1">
    <location>
        <begin position="57"/>
        <end position="78"/>
    </location>
</feature>